<dbReference type="EMBL" id="CP064030">
    <property type="protein sequence ID" value="QRN54645.1"/>
    <property type="molecule type" value="Genomic_DNA"/>
</dbReference>
<evidence type="ECO:0000313" key="5">
    <source>
        <dbReference type="Proteomes" id="UP000663181"/>
    </source>
</evidence>
<sequence>MRLQATVLALLFSLSGPLWAEATMPSDASLGFALLKQINAEHADSNVIIAPRNIRTALAAVATGAEGETEQQIVALTGDYQSIDNTSLNSAQSAMDIWVAPVEQLLPAFAAGLPGVHVQSTSPQTAPAAINDFVSQHTHGMITHVLDTVPNTGIVLTAVLYFKGIWQLPFDKKDTKPRPFHFASGKTADVDTMFQVNKFNYAENDSGQIIQLPYSGDDHLVLTVFLPKQQISIHTWLASIDETSWKAMLGGLRRESGSLQLPKLKSTFSTTLGDELKALGMRRPFADDAQFHGIVQGHALMISEILHKTAFAMDEVSTEASAATSVILRASAIARPSPPFSMVVDRPFFLTIGDRSNNRILFAGVVNAP</sequence>
<name>A0ABX7GWH4_9GAMM</name>
<gene>
    <name evidence="4" type="ORF">ISN74_04610</name>
</gene>
<reference evidence="4 5" key="1">
    <citation type="submission" date="2020-10" db="EMBL/GenBank/DDBJ databases">
        <title>Phylogeny of dyella-like bacteria.</title>
        <authorList>
            <person name="Fu J."/>
        </authorList>
    </citation>
    <scope>NUCLEOTIDE SEQUENCE [LARGE SCALE GENOMIC DNA]</scope>
    <source>
        <strain evidence="4 5">DHOB09</strain>
    </source>
</reference>
<dbReference type="InterPro" id="IPR023795">
    <property type="entry name" value="Serpin_CS"/>
</dbReference>
<feature type="chain" id="PRO_5047348832" description="Serpin domain-containing protein" evidence="2">
    <location>
        <begin position="21"/>
        <end position="369"/>
    </location>
</feature>
<feature type="signal peptide" evidence="2">
    <location>
        <begin position="1"/>
        <end position="20"/>
    </location>
</feature>
<dbReference type="InterPro" id="IPR023796">
    <property type="entry name" value="Serpin_dom"/>
</dbReference>
<dbReference type="Gene3D" id="2.30.39.10">
    <property type="entry name" value="Alpha-1-antitrypsin, domain 1"/>
    <property type="match status" value="1"/>
</dbReference>
<feature type="domain" description="Serpin" evidence="3">
    <location>
        <begin position="32"/>
        <end position="369"/>
    </location>
</feature>
<accession>A0ABX7GWH4</accession>
<dbReference type="RefSeq" id="WP_188797830.1">
    <property type="nucleotide sequence ID" value="NZ_BMIZ01000001.1"/>
</dbReference>
<dbReference type="PANTHER" id="PTHR11461:SF211">
    <property type="entry name" value="GH10112P-RELATED"/>
    <property type="match status" value="1"/>
</dbReference>
<dbReference type="Gene3D" id="3.30.497.10">
    <property type="entry name" value="Antithrombin, subunit I, domain 2"/>
    <property type="match status" value="1"/>
</dbReference>
<dbReference type="PROSITE" id="PS00284">
    <property type="entry name" value="SERPIN"/>
    <property type="match status" value="1"/>
</dbReference>
<evidence type="ECO:0000259" key="3">
    <source>
        <dbReference type="SMART" id="SM00093"/>
    </source>
</evidence>
<keyword evidence="5" id="KW-1185">Reference proteome</keyword>
<dbReference type="InterPro" id="IPR000215">
    <property type="entry name" value="Serpin_fam"/>
</dbReference>
<evidence type="ECO:0000313" key="4">
    <source>
        <dbReference type="EMBL" id="QRN54645.1"/>
    </source>
</evidence>
<dbReference type="InterPro" id="IPR036186">
    <property type="entry name" value="Serpin_sf"/>
</dbReference>
<dbReference type="Proteomes" id="UP000663181">
    <property type="component" value="Chromosome"/>
</dbReference>
<dbReference type="Pfam" id="PF00079">
    <property type="entry name" value="Serpin"/>
    <property type="match status" value="1"/>
</dbReference>
<evidence type="ECO:0000256" key="1">
    <source>
        <dbReference type="RuleBase" id="RU000411"/>
    </source>
</evidence>
<dbReference type="SMART" id="SM00093">
    <property type="entry name" value="SERPIN"/>
    <property type="match status" value="1"/>
</dbReference>
<dbReference type="SUPFAM" id="SSF56574">
    <property type="entry name" value="Serpins"/>
    <property type="match status" value="1"/>
</dbReference>
<comment type="similarity">
    <text evidence="1">Belongs to the serpin family.</text>
</comment>
<organism evidence="4 5">
    <name type="scientific">Dyella caseinilytica</name>
    <dbReference type="NCBI Taxonomy" id="1849581"/>
    <lineage>
        <taxon>Bacteria</taxon>
        <taxon>Pseudomonadati</taxon>
        <taxon>Pseudomonadota</taxon>
        <taxon>Gammaproteobacteria</taxon>
        <taxon>Lysobacterales</taxon>
        <taxon>Rhodanobacteraceae</taxon>
        <taxon>Dyella</taxon>
    </lineage>
</organism>
<dbReference type="PANTHER" id="PTHR11461">
    <property type="entry name" value="SERINE PROTEASE INHIBITOR, SERPIN"/>
    <property type="match status" value="1"/>
</dbReference>
<keyword evidence="2" id="KW-0732">Signal</keyword>
<protein>
    <recommendedName>
        <fullName evidence="3">Serpin domain-containing protein</fullName>
    </recommendedName>
</protein>
<dbReference type="InterPro" id="IPR042178">
    <property type="entry name" value="Serpin_sf_1"/>
</dbReference>
<proteinExistence type="inferred from homology"/>
<evidence type="ECO:0000256" key="2">
    <source>
        <dbReference type="SAM" id="SignalP"/>
    </source>
</evidence>
<dbReference type="InterPro" id="IPR042185">
    <property type="entry name" value="Serpin_sf_2"/>
</dbReference>